<dbReference type="InterPro" id="IPR013022">
    <property type="entry name" value="Xyl_isomerase-like_TIM-brl"/>
</dbReference>
<keyword evidence="3" id="KW-1185">Reference proteome</keyword>
<dbReference type="Gene3D" id="3.20.20.150">
    <property type="entry name" value="Divalent-metal-dependent TIM barrel enzymes"/>
    <property type="match status" value="1"/>
</dbReference>
<gene>
    <name evidence="2" type="ORF">FHR33_001636</name>
</gene>
<dbReference type="EMBL" id="JACIBV010000001">
    <property type="protein sequence ID" value="MBB3725776.1"/>
    <property type="molecule type" value="Genomic_DNA"/>
</dbReference>
<dbReference type="AlphaFoldDB" id="A0A7W5UW34"/>
<accession>A0A7W5UW34</accession>
<evidence type="ECO:0000313" key="3">
    <source>
        <dbReference type="Proteomes" id="UP000579945"/>
    </source>
</evidence>
<reference evidence="2 3" key="1">
    <citation type="submission" date="2020-08" db="EMBL/GenBank/DDBJ databases">
        <title>Sequencing the genomes of 1000 actinobacteria strains.</title>
        <authorList>
            <person name="Klenk H.-P."/>
        </authorList>
    </citation>
    <scope>NUCLEOTIDE SEQUENCE [LARGE SCALE GENOMIC DNA]</scope>
    <source>
        <strain evidence="2 3">DSM 44320</strain>
    </source>
</reference>
<dbReference type="InterPro" id="IPR036237">
    <property type="entry name" value="Xyl_isomerase-like_sf"/>
</dbReference>
<feature type="domain" description="Xylose isomerase-like TIM barrel" evidence="1">
    <location>
        <begin position="79"/>
        <end position="195"/>
    </location>
</feature>
<keyword evidence="2" id="KW-0413">Isomerase</keyword>
<dbReference type="SUPFAM" id="SSF51658">
    <property type="entry name" value="Xylose isomerase-like"/>
    <property type="match status" value="1"/>
</dbReference>
<evidence type="ECO:0000313" key="2">
    <source>
        <dbReference type="EMBL" id="MBB3725776.1"/>
    </source>
</evidence>
<dbReference type="PANTHER" id="PTHR12110">
    <property type="entry name" value="HYDROXYPYRUVATE ISOMERASE"/>
    <property type="match status" value="1"/>
</dbReference>
<dbReference type="RefSeq" id="WP_183645335.1">
    <property type="nucleotide sequence ID" value="NZ_JACIBV010000001.1"/>
</dbReference>
<comment type="caution">
    <text evidence="2">The sequence shown here is derived from an EMBL/GenBank/DDBJ whole genome shotgun (WGS) entry which is preliminary data.</text>
</comment>
<name>A0A7W5UW34_9ACTN</name>
<dbReference type="Pfam" id="PF01261">
    <property type="entry name" value="AP_endonuc_2"/>
    <property type="match status" value="1"/>
</dbReference>
<dbReference type="GO" id="GO:0016853">
    <property type="term" value="F:isomerase activity"/>
    <property type="evidence" value="ECO:0007669"/>
    <property type="project" value="UniProtKB-KW"/>
</dbReference>
<organism evidence="2 3">
    <name type="scientific">Nonomuraea dietziae</name>
    <dbReference type="NCBI Taxonomy" id="65515"/>
    <lineage>
        <taxon>Bacteria</taxon>
        <taxon>Bacillati</taxon>
        <taxon>Actinomycetota</taxon>
        <taxon>Actinomycetes</taxon>
        <taxon>Streptosporangiales</taxon>
        <taxon>Streptosporangiaceae</taxon>
        <taxon>Nonomuraea</taxon>
    </lineage>
</organism>
<dbReference type="InterPro" id="IPR050312">
    <property type="entry name" value="IolE/XylAMocC-like"/>
</dbReference>
<dbReference type="Proteomes" id="UP000579945">
    <property type="component" value="Unassembled WGS sequence"/>
</dbReference>
<sequence length="229" mass="24381">MRSYAVQLYTLRDHLAADPAATLSRLASLGYEAVEPFDLTPVDGFEVPSAHAPLLGPNRDDYLKVAGTLIVPMVRPEEFTTQEGIGRTADALNAASAWGAEHGVTVGYHNHHWELASRVGGRHALEVLADLLDPAVVLEVDVYWAAVGGADVPSLLGRLGERVQFLHVKDGPATLGEPMTAVGSGTLPIPDILAAAPRARRVVELDSCATDIFDALADSLAYLRSVEGR</sequence>
<proteinExistence type="predicted"/>
<protein>
    <submittedName>
        <fullName evidence="2">Sugar phosphate isomerase/epimerase</fullName>
    </submittedName>
</protein>
<dbReference type="PANTHER" id="PTHR12110:SF41">
    <property type="entry name" value="INOSOSE DEHYDRATASE"/>
    <property type="match status" value="1"/>
</dbReference>
<dbReference type="GeneID" id="95388186"/>
<evidence type="ECO:0000259" key="1">
    <source>
        <dbReference type="Pfam" id="PF01261"/>
    </source>
</evidence>